<accession>A0A8S0R581</accession>
<dbReference type="Gramene" id="OE9A001379T1">
    <property type="protein sequence ID" value="OE9A001379C1"/>
    <property type="gene ID" value="OE9A001379"/>
</dbReference>
<sequence length="80" mass="9014">MRTHQPAGRAYAWLGRLAARGQSAWAVHTHCPSHTYARPSWECLPNAHATLHPFQKEKAKPLLRPTWAALELMKVACEDS</sequence>
<dbReference type="AlphaFoldDB" id="A0A8S0R581"/>
<evidence type="ECO:0000313" key="2">
    <source>
        <dbReference type="Proteomes" id="UP000594638"/>
    </source>
</evidence>
<comment type="caution">
    <text evidence="1">The sequence shown here is derived from an EMBL/GenBank/DDBJ whole genome shotgun (WGS) entry which is preliminary data.</text>
</comment>
<gene>
    <name evidence="1" type="ORF">OLEA9_A001379</name>
</gene>
<reference evidence="1 2" key="1">
    <citation type="submission" date="2019-12" db="EMBL/GenBank/DDBJ databases">
        <authorList>
            <person name="Alioto T."/>
            <person name="Alioto T."/>
            <person name="Gomez Garrido J."/>
        </authorList>
    </citation>
    <scope>NUCLEOTIDE SEQUENCE [LARGE SCALE GENOMIC DNA]</scope>
</reference>
<proteinExistence type="predicted"/>
<dbReference type="Proteomes" id="UP000594638">
    <property type="component" value="Unassembled WGS sequence"/>
</dbReference>
<protein>
    <submittedName>
        <fullName evidence="1">Uncharacterized protein</fullName>
    </submittedName>
</protein>
<name>A0A8S0R581_OLEEU</name>
<keyword evidence="2" id="KW-1185">Reference proteome</keyword>
<evidence type="ECO:0000313" key="1">
    <source>
        <dbReference type="EMBL" id="CAA2973249.1"/>
    </source>
</evidence>
<organism evidence="1 2">
    <name type="scientific">Olea europaea subsp. europaea</name>
    <dbReference type="NCBI Taxonomy" id="158383"/>
    <lineage>
        <taxon>Eukaryota</taxon>
        <taxon>Viridiplantae</taxon>
        <taxon>Streptophyta</taxon>
        <taxon>Embryophyta</taxon>
        <taxon>Tracheophyta</taxon>
        <taxon>Spermatophyta</taxon>
        <taxon>Magnoliopsida</taxon>
        <taxon>eudicotyledons</taxon>
        <taxon>Gunneridae</taxon>
        <taxon>Pentapetalae</taxon>
        <taxon>asterids</taxon>
        <taxon>lamiids</taxon>
        <taxon>Lamiales</taxon>
        <taxon>Oleaceae</taxon>
        <taxon>Oleeae</taxon>
        <taxon>Olea</taxon>
    </lineage>
</organism>
<dbReference type="EMBL" id="CACTIH010002093">
    <property type="protein sequence ID" value="CAA2973249.1"/>
    <property type="molecule type" value="Genomic_DNA"/>
</dbReference>